<dbReference type="SUPFAM" id="SSF64182">
    <property type="entry name" value="DHH phosphoesterases"/>
    <property type="match status" value="1"/>
</dbReference>
<name>A0A481Z4M0_9VIRU</name>
<reference evidence="1" key="1">
    <citation type="journal article" date="2019" name="MBio">
        <title>Virus Genomes from Deep Sea Sediments Expand the Ocean Megavirome and Support Independent Origins of Viral Gigantism.</title>
        <authorList>
            <person name="Backstrom D."/>
            <person name="Yutin N."/>
            <person name="Jorgensen S.L."/>
            <person name="Dharamshi J."/>
            <person name="Homa F."/>
            <person name="Zaremba-Niedwiedzka K."/>
            <person name="Spang A."/>
            <person name="Wolf Y.I."/>
            <person name="Koonin E.V."/>
            <person name="Ettema T.J."/>
        </authorList>
    </citation>
    <scope>NUCLEOTIDE SEQUENCE</scope>
</reference>
<dbReference type="GO" id="GO:0016787">
    <property type="term" value="F:hydrolase activity"/>
    <property type="evidence" value="ECO:0007669"/>
    <property type="project" value="UniProtKB-KW"/>
</dbReference>
<dbReference type="Gene3D" id="3.10.310.30">
    <property type="match status" value="1"/>
</dbReference>
<organism evidence="1">
    <name type="scientific">Pithovirus LCPAC101</name>
    <dbReference type="NCBI Taxonomy" id="2506586"/>
    <lineage>
        <taxon>Viruses</taxon>
        <taxon>Pithoviruses</taxon>
    </lineage>
</organism>
<gene>
    <name evidence="1" type="ORF">LCPAC101_02420</name>
</gene>
<evidence type="ECO:0000313" key="1">
    <source>
        <dbReference type="EMBL" id="QBK89959.1"/>
    </source>
</evidence>
<protein>
    <submittedName>
        <fullName evidence="1">DHH family phosphohydrolase</fullName>
    </submittedName>
</protein>
<accession>A0A481Z4M0</accession>
<sequence length="457" mass="53053">MEKVFNKNEIDMVIYHYPCSDGFGAAFSVWKYYKETNNSRSVEYVEANYGKAMPNVKGKNVLITDFSYPIDVMRQIIEESKSVFLIDHHSSAQKNLADLEDKYKIFDMTHSAAVLVWKYMNDETDDEKVPLMMRYIEDRDIWKKELPNNEEFSVWFFTLDMTFEVYEEVYDSPELIKNGIEKGKYYIELNKHIIKTQAKWATPKLVKLSNKKNEEFVFVSHMNSPILKSDIGNYIFNYFPHIDLSAVYTIQEAKRVTGFSLRSTKYHRDVSQISTEYLGGGGHRNASGCAINALTNCISGKEYDIGLYDLITKNLYYGKVKNDNVVYLNSTTNKGVIGKYLLQKKFDLKIKEKDEYKEITNAVSIKSLNKCSEIMDGIWSDAFNQVYETILEDTEEISTSIIWSYDGKYTTYIIQNNDSVKDIIKYINDIHINNLEIIELDDTYCKCKLLGLAILIE</sequence>
<keyword evidence="1" id="KW-0378">Hydrolase</keyword>
<dbReference type="PANTHER" id="PTHR46922">
    <property type="entry name" value="DHHA1 DOMAIN PROTEIN"/>
    <property type="match status" value="1"/>
</dbReference>
<dbReference type="InterPro" id="IPR038763">
    <property type="entry name" value="DHH_sf"/>
</dbReference>
<dbReference type="EMBL" id="MK500449">
    <property type="protein sequence ID" value="QBK89959.1"/>
    <property type="molecule type" value="Genomic_DNA"/>
</dbReference>
<dbReference type="PANTHER" id="PTHR46922:SF4">
    <property type="entry name" value="DHHA1 DOMAIN PROTEIN"/>
    <property type="match status" value="1"/>
</dbReference>
<proteinExistence type="predicted"/>